<evidence type="ECO:0008006" key="14">
    <source>
        <dbReference type="Google" id="ProtNLM"/>
    </source>
</evidence>
<protein>
    <recommendedName>
        <fullName evidence="14">Tyrosine recombinase XerC</fullName>
    </recommendedName>
</protein>
<evidence type="ECO:0000256" key="6">
    <source>
        <dbReference type="ARBA" id="ARBA00023125"/>
    </source>
</evidence>
<dbReference type="GO" id="GO:0003677">
    <property type="term" value="F:DNA binding"/>
    <property type="evidence" value="ECO:0007669"/>
    <property type="project" value="UniProtKB-UniRule"/>
</dbReference>
<keyword evidence="5" id="KW-0229">DNA integration</keyword>
<dbReference type="GO" id="GO:0006310">
    <property type="term" value="P:DNA recombination"/>
    <property type="evidence" value="ECO:0007669"/>
    <property type="project" value="UniProtKB-KW"/>
</dbReference>
<evidence type="ECO:0000256" key="2">
    <source>
        <dbReference type="ARBA" id="ARBA00022490"/>
    </source>
</evidence>
<evidence type="ECO:0000256" key="8">
    <source>
        <dbReference type="ARBA" id="ARBA00023306"/>
    </source>
</evidence>
<evidence type="ECO:0000256" key="4">
    <source>
        <dbReference type="ARBA" id="ARBA00022829"/>
    </source>
</evidence>
<organism evidence="12 13">
    <name type="scientific">Candidatus Kuenenbacteria bacterium CG08_land_8_20_14_0_20_37_23</name>
    <dbReference type="NCBI Taxonomy" id="1974617"/>
    <lineage>
        <taxon>Bacteria</taxon>
        <taxon>Candidatus Kueneniibacteriota</taxon>
    </lineage>
</organism>
<sequence length="321" mass="37021">MQQSTAKSIKARITDFLEYCEVEKGLSNKTQENYRMFLNKFLEFLHSKAKDDLRPAELTADDIWAYKIFLSRARSSSTGDLLKKTTQNYYLIALRALLNYFTDRDIKCLPAKKINLPKDAKADNKIKFLTLEQVERLLEMPDIKTAAGLRDRALMEVLFSTGLRVSELTSLNIEQLNLKNKDMELSIIGKGKKIRTVYISERAMEWLKKYLEARHDNYAPLFINMSPNVNDKELDQENARLTARSVERIIKKYVKLSGLPLFTSPHTIRHSYATDLLSQGADLRAIQEMLGHSSITTTQVYTHVTNKRLKDIHRSFHSLGK</sequence>
<dbReference type="AlphaFoldDB" id="A0A2M6XSS4"/>
<reference evidence="13" key="1">
    <citation type="submission" date="2017-09" db="EMBL/GenBank/DDBJ databases">
        <title>Depth-based differentiation of microbial function through sediment-hosted aquifers and enrichment of novel symbionts in the deep terrestrial subsurface.</title>
        <authorList>
            <person name="Probst A.J."/>
            <person name="Ladd B."/>
            <person name="Jarett J.K."/>
            <person name="Geller-Mcgrath D.E."/>
            <person name="Sieber C.M.K."/>
            <person name="Emerson J.B."/>
            <person name="Anantharaman K."/>
            <person name="Thomas B.C."/>
            <person name="Malmstrom R."/>
            <person name="Stieglmeier M."/>
            <person name="Klingl A."/>
            <person name="Woyke T."/>
            <person name="Ryan C.M."/>
            <person name="Banfield J.F."/>
        </authorList>
    </citation>
    <scope>NUCLEOTIDE SEQUENCE [LARGE SCALE GENOMIC DNA]</scope>
</reference>
<dbReference type="InterPro" id="IPR050090">
    <property type="entry name" value="Tyrosine_recombinase_XerCD"/>
</dbReference>
<comment type="subcellular location">
    <subcellularLocation>
        <location evidence="1">Cytoplasm</location>
    </subcellularLocation>
</comment>
<evidence type="ECO:0000313" key="12">
    <source>
        <dbReference type="EMBL" id="PIU10686.1"/>
    </source>
</evidence>
<keyword evidence="8" id="KW-0131">Cell cycle</keyword>
<keyword evidence="7" id="KW-0233">DNA recombination</keyword>
<gene>
    <name evidence="12" type="ORF">COT27_01910</name>
</gene>
<keyword evidence="3" id="KW-0132">Cell division</keyword>
<dbReference type="CDD" id="cd00798">
    <property type="entry name" value="INT_XerDC_C"/>
    <property type="match status" value="1"/>
</dbReference>
<feature type="domain" description="Core-binding (CB)" evidence="11">
    <location>
        <begin position="7"/>
        <end position="102"/>
    </location>
</feature>
<dbReference type="PROSITE" id="PS51900">
    <property type="entry name" value="CB"/>
    <property type="match status" value="1"/>
</dbReference>
<evidence type="ECO:0000256" key="1">
    <source>
        <dbReference type="ARBA" id="ARBA00004496"/>
    </source>
</evidence>
<dbReference type="Pfam" id="PF00589">
    <property type="entry name" value="Phage_integrase"/>
    <property type="match status" value="1"/>
</dbReference>
<comment type="caution">
    <text evidence="12">The sequence shown here is derived from an EMBL/GenBank/DDBJ whole genome shotgun (WGS) entry which is preliminary data.</text>
</comment>
<evidence type="ECO:0000256" key="7">
    <source>
        <dbReference type="ARBA" id="ARBA00023172"/>
    </source>
</evidence>
<evidence type="ECO:0000256" key="9">
    <source>
        <dbReference type="PROSITE-ProRule" id="PRU01248"/>
    </source>
</evidence>
<keyword evidence="2" id="KW-0963">Cytoplasm</keyword>
<dbReference type="InterPro" id="IPR013762">
    <property type="entry name" value="Integrase-like_cat_sf"/>
</dbReference>
<keyword evidence="6 9" id="KW-0238">DNA-binding</keyword>
<evidence type="ECO:0000259" key="10">
    <source>
        <dbReference type="PROSITE" id="PS51898"/>
    </source>
</evidence>
<dbReference type="Gene3D" id="1.10.443.10">
    <property type="entry name" value="Intergrase catalytic core"/>
    <property type="match status" value="1"/>
</dbReference>
<dbReference type="PROSITE" id="PS51898">
    <property type="entry name" value="TYR_RECOMBINASE"/>
    <property type="match status" value="1"/>
</dbReference>
<dbReference type="GO" id="GO:0015074">
    <property type="term" value="P:DNA integration"/>
    <property type="evidence" value="ECO:0007669"/>
    <property type="project" value="UniProtKB-KW"/>
</dbReference>
<proteinExistence type="predicted"/>
<dbReference type="InterPro" id="IPR044068">
    <property type="entry name" value="CB"/>
</dbReference>
<evidence type="ECO:0000256" key="5">
    <source>
        <dbReference type="ARBA" id="ARBA00022908"/>
    </source>
</evidence>
<dbReference type="InterPro" id="IPR010998">
    <property type="entry name" value="Integrase_recombinase_N"/>
</dbReference>
<feature type="domain" description="Tyr recombinase" evidence="10">
    <location>
        <begin position="124"/>
        <end position="314"/>
    </location>
</feature>
<dbReference type="InterPro" id="IPR011010">
    <property type="entry name" value="DNA_brk_join_enz"/>
</dbReference>
<dbReference type="SUPFAM" id="SSF56349">
    <property type="entry name" value="DNA breaking-rejoining enzymes"/>
    <property type="match status" value="1"/>
</dbReference>
<dbReference type="InterPro" id="IPR002104">
    <property type="entry name" value="Integrase_catalytic"/>
</dbReference>
<keyword evidence="4" id="KW-0159">Chromosome partition</keyword>
<dbReference type="GO" id="GO:0051301">
    <property type="term" value="P:cell division"/>
    <property type="evidence" value="ECO:0007669"/>
    <property type="project" value="UniProtKB-KW"/>
</dbReference>
<evidence type="ECO:0000313" key="13">
    <source>
        <dbReference type="Proteomes" id="UP000230586"/>
    </source>
</evidence>
<dbReference type="EMBL" id="PEXX01000036">
    <property type="protein sequence ID" value="PIU10686.1"/>
    <property type="molecule type" value="Genomic_DNA"/>
</dbReference>
<evidence type="ECO:0000256" key="3">
    <source>
        <dbReference type="ARBA" id="ARBA00022618"/>
    </source>
</evidence>
<name>A0A2M6XSS4_9BACT</name>
<accession>A0A2M6XSS4</accession>
<dbReference type="PANTHER" id="PTHR30349">
    <property type="entry name" value="PHAGE INTEGRASE-RELATED"/>
    <property type="match status" value="1"/>
</dbReference>
<dbReference type="Proteomes" id="UP000230586">
    <property type="component" value="Unassembled WGS sequence"/>
</dbReference>
<dbReference type="SUPFAM" id="SSF47823">
    <property type="entry name" value="lambda integrase-like, N-terminal domain"/>
    <property type="match status" value="1"/>
</dbReference>
<dbReference type="Pfam" id="PF02899">
    <property type="entry name" value="Phage_int_SAM_1"/>
    <property type="match status" value="1"/>
</dbReference>
<dbReference type="InterPro" id="IPR004107">
    <property type="entry name" value="Integrase_SAM-like_N"/>
</dbReference>
<dbReference type="PANTHER" id="PTHR30349:SF77">
    <property type="entry name" value="TYROSINE RECOMBINASE XERC"/>
    <property type="match status" value="1"/>
</dbReference>
<dbReference type="GO" id="GO:0005737">
    <property type="term" value="C:cytoplasm"/>
    <property type="evidence" value="ECO:0007669"/>
    <property type="project" value="UniProtKB-SubCell"/>
</dbReference>
<evidence type="ECO:0000259" key="11">
    <source>
        <dbReference type="PROSITE" id="PS51900"/>
    </source>
</evidence>
<dbReference type="GO" id="GO:0007059">
    <property type="term" value="P:chromosome segregation"/>
    <property type="evidence" value="ECO:0007669"/>
    <property type="project" value="UniProtKB-KW"/>
</dbReference>
<dbReference type="Gene3D" id="1.10.150.130">
    <property type="match status" value="1"/>
</dbReference>